<evidence type="ECO:0000256" key="4">
    <source>
        <dbReference type="ARBA" id="ARBA00022723"/>
    </source>
</evidence>
<dbReference type="SUPFAM" id="SSF48264">
    <property type="entry name" value="Cytochrome P450"/>
    <property type="match status" value="1"/>
</dbReference>
<evidence type="ECO:0000256" key="9">
    <source>
        <dbReference type="SAM" id="MobiDB-lite"/>
    </source>
</evidence>
<dbReference type="InterPro" id="IPR017972">
    <property type="entry name" value="Cyt_P450_CS"/>
</dbReference>
<dbReference type="EMBL" id="LQPW01000086">
    <property type="protein sequence ID" value="ORX02655.1"/>
    <property type="molecule type" value="Genomic_DNA"/>
</dbReference>
<dbReference type="PRINTS" id="PR00359">
    <property type="entry name" value="BP450"/>
</dbReference>
<dbReference type="AlphaFoldDB" id="A0A1X2EHR3"/>
<gene>
    <name evidence="10" type="ORF">AWC27_28220</name>
</gene>
<keyword evidence="3 8" id="KW-0349">Heme</keyword>
<evidence type="ECO:0000313" key="11">
    <source>
        <dbReference type="Proteomes" id="UP000193317"/>
    </source>
</evidence>
<evidence type="ECO:0000256" key="1">
    <source>
        <dbReference type="ARBA" id="ARBA00001971"/>
    </source>
</evidence>
<dbReference type="PROSITE" id="PS00086">
    <property type="entry name" value="CYTOCHROME_P450"/>
    <property type="match status" value="1"/>
</dbReference>
<evidence type="ECO:0000256" key="5">
    <source>
        <dbReference type="ARBA" id="ARBA00023002"/>
    </source>
</evidence>
<keyword evidence="4 8" id="KW-0479">Metal-binding</keyword>
<proteinExistence type="inferred from homology"/>
<comment type="similarity">
    <text evidence="2 8">Belongs to the cytochrome P450 family.</text>
</comment>
<comment type="cofactor">
    <cofactor evidence="1">
        <name>heme</name>
        <dbReference type="ChEBI" id="CHEBI:30413"/>
    </cofactor>
</comment>
<dbReference type="GO" id="GO:0036199">
    <property type="term" value="F:cholest-4-en-3-one 26-monooxygenase activity"/>
    <property type="evidence" value="ECO:0007669"/>
    <property type="project" value="TreeGrafter"/>
</dbReference>
<evidence type="ECO:0000256" key="3">
    <source>
        <dbReference type="ARBA" id="ARBA00022617"/>
    </source>
</evidence>
<comment type="caution">
    <text evidence="10">The sequence shown here is derived from an EMBL/GenBank/DDBJ whole genome shotgun (WGS) entry which is preliminary data.</text>
</comment>
<evidence type="ECO:0000256" key="7">
    <source>
        <dbReference type="ARBA" id="ARBA00023033"/>
    </source>
</evidence>
<evidence type="ECO:0000256" key="8">
    <source>
        <dbReference type="RuleBase" id="RU000461"/>
    </source>
</evidence>
<dbReference type="InterPro" id="IPR036396">
    <property type="entry name" value="Cyt_P450_sf"/>
</dbReference>
<dbReference type="PANTHER" id="PTHR46696">
    <property type="entry name" value="P450, PUTATIVE (EUROFUNG)-RELATED"/>
    <property type="match status" value="1"/>
</dbReference>
<dbReference type="InterPro" id="IPR002397">
    <property type="entry name" value="Cyt_P450_B"/>
</dbReference>
<feature type="compositionally biased region" description="Polar residues" evidence="9">
    <location>
        <begin position="1"/>
        <end position="10"/>
    </location>
</feature>
<name>A0A1X2EHR3_MYCSZ</name>
<organism evidence="10 11">
    <name type="scientific">Mycobacterium szulgai</name>
    <dbReference type="NCBI Taxonomy" id="1787"/>
    <lineage>
        <taxon>Bacteria</taxon>
        <taxon>Bacillati</taxon>
        <taxon>Actinomycetota</taxon>
        <taxon>Actinomycetes</taxon>
        <taxon>Mycobacteriales</taxon>
        <taxon>Mycobacteriaceae</taxon>
        <taxon>Mycobacterium</taxon>
    </lineage>
</organism>
<keyword evidence="5 8" id="KW-0560">Oxidoreductase</keyword>
<evidence type="ECO:0000256" key="2">
    <source>
        <dbReference type="ARBA" id="ARBA00010617"/>
    </source>
</evidence>
<keyword evidence="11" id="KW-1185">Reference proteome</keyword>
<protein>
    <submittedName>
        <fullName evidence="10">Cytochrome</fullName>
    </submittedName>
</protein>
<dbReference type="Gene3D" id="1.10.630.10">
    <property type="entry name" value="Cytochrome P450"/>
    <property type="match status" value="1"/>
</dbReference>
<dbReference type="Pfam" id="PF00067">
    <property type="entry name" value="p450"/>
    <property type="match status" value="1"/>
</dbReference>
<evidence type="ECO:0000256" key="6">
    <source>
        <dbReference type="ARBA" id="ARBA00023004"/>
    </source>
</evidence>
<evidence type="ECO:0000313" key="10">
    <source>
        <dbReference type="EMBL" id="ORX02655.1"/>
    </source>
</evidence>
<dbReference type="InterPro" id="IPR001128">
    <property type="entry name" value="Cyt_P450"/>
</dbReference>
<keyword evidence="6 8" id="KW-0408">Iron</keyword>
<dbReference type="GO" id="GO:0006707">
    <property type="term" value="P:cholesterol catabolic process"/>
    <property type="evidence" value="ECO:0007669"/>
    <property type="project" value="TreeGrafter"/>
</dbReference>
<dbReference type="GO" id="GO:0020037">
    <property type="term" value="F:heme binding"/>
    <property type="evidence" value="ECO:0007669"/>
    <property type="project" value="InterPro"/>
</dbReference>
<sequence>MTATQFTDELTASEGRCPYEHRMPEPATSTVWRDAQTVGTYGPDVAKSLALRLAAKTRSRILGKRARKGVQLTDFDPFDPATAANPYPHYRELLAGERVHYNAKRDVYILSRFADVREAARNHDALSSARGVTFSRICLPFLPTSDPPAHTRMRKQLAPGVARGALEAWRPMIDELAREFIGRLLTQAPADVVSTVSAPMPMRTITNVLGISGPDVADFCRLSSQAIRITDVRLSASGLTSLVQGFTGFRRLRALFTHWLDNGLLGECTILGRLAAQADGGRLTSEELFFFAVLLLVAGYESSANMISTLFLTLADYPDQLELLRQRPDLIPSAIEEQLRFVTPIQNICRTTRVDYSVGSAMIPKGSLVLLAWGAANRDPRQYDAPDAFRAARNPVGHLAFGSGIHLCPGAQLARIEGQAVLREIVTNIDRIEILGQPEWTTNANLRGLTRLQVAVTPRAQEAAVR</sequence>
<reference evidence="10 11" key="1">
    <citation type="submission" date="2016-01" db="EMBL/GenBank/DDBJ databases">
        <title>The new phylogeny of the genus Mycobacterium.</title>
        <authorList>
            <person name="Tarcisio F."/>
            <person name="Conor M."/>
            <person name="Antonella G."/>
            <person name="Elisabetta G."/>
            <person name="Giulia F.S."/>
            <person name="Sara T."/>
            <person name="Anna F."/>
            <person name="Clotilde B."/>
            <person name="Roberto B."/>
            <person name="Veronica D.S."/>
            <person name="Fabio R."/>
            <person name="Monica P."/>
            <person name="Olivier J."/>
            <person name="Enrico T."/>
            <person name="Nicola S."/>
        </authorList>
    </citation>
    <scope>NUCLEOTIDE SEQUENCE [LARGE SCALE GENOMIC DNA]</scope>
    <source>
        <strain evidence="10 11">DSM 44166</strain>
    </source>
</reference>
<dbReference type="OrthoDB" id="502624at2"/>
<dbReference type="GO" id="GO:0008395">
    <property type="term" value="F:steroid hydroxylase activity"/>
    <property type="evidence" value="ECO:0007669"/>
    <property type="project" value="TreeGrafter"/>
</dbReference>
<feature type="region of interest" description="Disordered" evidence="9">
    <location>
        <begin position="1"/>
        <end position="28"/>
    </location>
</feature>
<dbReference type="RefSeq" id="WP_085670947.1">
    <property type="nucleotide sequence ID" value="NZ_JACKRU010000119.1"/>
</dbReference>
<dbReference type="PANTHER" id="PTHR46696:SF4">
    <property type="entry name" value="BIOTIN BIOSYNTHESIS CYTOCHROME P450"/>
    <property type="match status" value="1"/>
</dbReference>
<dbReference type="GO" id="GO:0005506">
    <property type="term" value="F:iron ion binding"/>
    <property type="evidence" value="ECO:0007669"/>
    <property type="project" value="InterPro"/>
</dbReference>
<dbReference type="Proteomes" id="UP000193317">
    <property type="component" value="Unassembled WGS sequence"/>
</dbReference>
<keyword evidence="7 8" id="KW-0503">Monooxygenase</keyword>
<accession>A0A1X2EHR3</accession>